<evidence type="ECO:0000313" key="10">
    <source>
        <dbReference type="Proteomes" id="UP001501598"/>
    </source>
</evidence>
<evidence type="ECO:0008006" key="11">
    <source>
        <dbReference type="Google" id="ProtNLM"/>
    </source>
</evidence>
<gene>
    <name evidence="9" type="ORF">GCM10023175_64750</name>
</gene>
<accession>A0ABP8S3E7</accession>
<sequence length="230" mass="23343">MSATVLPRPRRIDRDAVREIAPMLLGMAPFGMLIGLTIGTHPVGVAAGLGSAALYYGGTGHLAVLQMITVGAGPPAILVGIAVINARLLLYGAALAPRFADQPRWFRRLGAATLIDQTYALATARPDLRGAAFRRYWLTLGATMGIGWIAGHVVGLVAGPVLPTWLPLGIAAPAVLVGLLVSHLRKRTGIAAAVVGGIVAAAASPLPPGIGTLLGAVAGIAAGMLAGRKP</sequence>
<organism evidence="9 10">
    <name type="scientific">Pseudonocardia xishanensis</name>
    <dbReference type="NCBI Taxonomy" id="630995"/>
    <lineage>
        <taxon>Bacteria</taxon>
        <taxon>Bacillati</taxon>
        <taxon>Actinomycetota</taxon>
        <taxon>Actinomycetes</taxon>
        <taxon>Pseudonocardiales</taxon>
        <taxon>Pseudonocardiaceae</taxon>
        <taxon>Pseudonocardia</taxon>
    </lineage>
</organism>
<evidence type="ECO:0000256" key="2">
    <source>
        <dbReference type="ARBA" id="ARBA00010735"/>
    </source>
</evidence>
<reference evidence="10" key="1">
    <citation type="journal article" date="2019" name="Int. J. Syst. Evol. Microbiol.">
        <title>The Global Catalogue of Microorganisms (GCM) 10K type strain sequencing project: providing services to taxonomists for standard genome sequencing and annotation.</title>
        <authorList>
            <consortium name="The Broad Institute Genomics Platform"/>
            <consortium name="The Broad Institute Genome Sequencing Center for Infectious Disease"/>
            <person name="Wu L."/>
            <person name="Ma J."/>
        </authorList>
    </citation>
    <scope>NUCLEOTIDE SEQUENCE [LARGE SCALE GENOMIC DNA]</scope>
    <source>
        <strain evidence="10">JCM 17906</strain>
    </source>
</reference>
<evidence type="ECO:0000256" key="7">
    <source>
        <dbReference type="ARBA" id="ARBA00023136"/>
    </source>
</evidence>
<feature type="transmembrane region" description="Helical" evidence="8">
    <location>
        <begin position="188"/>
        <end position="204"/>
    </location>
</feature>
<evidence type="ECO:0000256" key="8">
    <source>
        <dbReference type="SAM" id="Phobius"/>
    </source>
</evidence>
<evidence type="ECO:0000256" key="3">
    <source>
        <dbReference type="ARBA" id="ARBA00022448"/>
    </source>
</evidence>
<evidence type="ECO:0000256" key="4">
    <source>
        <dbReference type="ARBA" id="ARBA00022475"/>
    </source>
</evidence>
<comment type="subcellular location">
    <subcellularLocation>
        <location evidence="1">Cell membrane</location>
        <topology evidence="1">Multi-pass membrane protein</topology>
    </subcellularLocation>
</comment>
<proteinExistence type="inferred from homology"/>
<protein>
    <recommendedName>
        <fullName evidence="11">4-azaleucine resistance transporter AzlC</fullName>
    </recommendedName>
</protein>
<keyword evidence="4" id="KW-1003">Cell membrane</keyword>
<evidence type="ECO:0000256" key="6">
    <source>
        <dbReference type="ARBA" id="ARBA00022989"/>
    </source>
</evidence>
<dbReference type="RefSeq" id="WP_345426828.1">
    <property type="nucleotide sequence ID" value="NZ_BAABGT010000112.1"/>
</dbReference>
<evidence type="ECO:0000256" key="1">
    <source>
        <dbReference type="ARBA" id="ARBA00004651"/>
    </source>
</evidence>
<keyword evidence="6 8" id="KW-1133">Transmembrane helix</keyword>
<feature type="transmembrane region" description="Helical" evidence="8">
    <location>
        <begin position="164"/>
        <end position="181"/>
    </location>
</feature>
<evidence type="ECO:0000313" key="9">
    <source>
        <dbReference type="EMBL" id="GAA4558486.1"/>
    </source>
</evidence>
<evidence type="ECO:0000256" key="5">
    <source>
        <dbReference type="ARBA" id="ARBA00022692"/>
    </source>
</evidence>
<keyword evidence="10" id="KW-1185">Reference proteome</keyword>
<feature type="transmembrane region" description="Helical" evidence="8">
    <location>
        <begin position="210"/>
        <end position="227"/>
    </location>
</feature>
<feature type="transmembrane region" description="Helical" evidence="8">
    <location>
        <begin position="136"/>
        <end position="158"/>
    </location>
</feature>
<comment type="similarity">
    <text evidence="2">Belongs to the AzlC family.</text>
</comment>
<name>A0ABP8S3E7_9PSEU</name>
<keyword evidence="7 8" id="KW-0472">Membrane</keyword>
<feature type="transmembrane region" description="Helical" evidence="8">
    <location>
        <begin position="20"/>
        <end position="39"/>
    </location>
</feature>
<dbReference type="PANTHER" id="PTHR34979:SF1">
    <property type="entry name" value="INNER MEMBRANE PROTEIN YGAZ"/>
    <property type="match status" value="1"/>
</dbReference>
<keyword evidence="3" id="KW-0813">Transport</keyword>
<dbReference type="Pfam" id="PF03591">
    <property type="entry name" value="AzlC"/>
    <property type="match status" value="1"/>
</dbReference>
<comment type="caution">
    <text evidence="9">The sequence shown here is derived from an EMBL/GenBank/DDBJ whole genome shotgun (WGS) entry which is preliminary data.</text>
</comment>
<dbReference type="InterPro" id="IPR011606">
    <property type="entry name" value="Brnchd-chn_aa_trnsp_permease"/>
</dbReference>
<dbReference type="Proteomes" id="UP001501598">
    <property type="component" value="Unassembled WGS sequence"/>
</dbReference>
<dbReference type="EMBL" id="BAABGT010000112">
    <property type="protein sequence ID" value="GAA4558486.1"/>
    <property type="molecule type" value="Genomic_DNA"/>
</dbReference>
<dbReference type="PANTHER" id="PTHR34979">
    <property type="entry name" value="INNER MEMBRANE PROTEIN YGAZ"/>
    <property type="match status" value="1"/>
</dbReference>
<keyword evidence="5 8" id="KW-0812">Transmembrane</keyword>